<accession>A0ABT4X9Q9</accession>
<feature type="transmembrane region" description="Helical" evidence="11">
    <location>
        <begin position="26"/>
        <end position="51"/>
    </location>
</feature>
<evidence type="ECO:0000259" key="12">
    <source>
        <dbReference type="Pfam" id="PF12019"/>
    </source>
</evidence>
<dbReference type="EMBL" id="JAQJZJ010000001">
    <property type="protein sequence ID" value="MDA7085122.1"/>
    <property type="molecule type" value="Genomic_DNA"/>
</dbReference>
<comment type="subcellular location">
    <subcellularLocation>
        <location evidence="1">Cell inner membrane</location>
        <topology evidence="1">Single-pass membrane protein</topology>
    </subcellularLocation>
</comment>
<dbReference type="RefSeq" id="WP_271346054.1">
    <property type="nucleotide sequence ID" value="NZ_JAQJZJ010000001.1"/>
</dbReference>
<dbReference type="Pfam" id="PF12019">
    <property type="entry name" value="GspH"/>
    <property type="match status" value="1"/>
</dbReference>
<proteinExistence type="inferred from homology"/>
<dbReference type="InterPro" id="IPR012902">
    <property type="entry name" value="N_methyl_site"/>
</dbReference>
<dbReference type="InterPro" id="IPR022346">
    <property type="entry name" value="T2SS_GspH"/>
</dbReference>
<sequence length="186" mass="19137">MSESMVMGAGQCSLGVRVKAMPVRSLAFTLVELLIAIAIFAVLMGVAIPAYNDMTLGSKLRSQANDLVAGAVLARSEAIKRNQTVTLCASSDGATCTGAWADGWVVRSSGGAVIQVHEAAPNGFLINSAETSFTFQPTGVGVTPAPADPTFVVCRATPSVGSQERVVTISLTGRTSVDRTNVASCS</sequence>
<gene>
    <name evidence="13" type="ORF">PH586_01790</name>
</gene>
<organism evidence="13 14">
    <name type="scientific">Pseudomonas aestuarii</name>
    <dbReference type="NCBI Taxonomy" id="3018340"/>
    <lineage>
        <taxon>Bacteria</taxon>
        <taxon>Pseudomonadati</taxon>
        <taxon>Pseudomonadota</taxon>
        <taxon>Gammaproteobacteria</taxon>
        <taxon>Pseudomonadales</taxon>
        <taxon>Pseudomonadaceae</taxon>
        <taxon>Pseudomonas</taxon>
    </lineage>
</organism>
<keyword evidence="14" id="KW-1185">Reference proteome</keyword>
<reference evidence="13 14" key="1">
    <citation type="submission" date="2023-01" db="EMBL/GenBank/DDBJ databases">
        <title>Pseudomonas SA3-5T sp. nov., isolated from tidal flat sediment.</title>
        <authorList>
            <person name="Kim H.S."/>
            <person name="Kim J.-S."/>
            <person name="Suh M.K."/>
            <person name="Eom M.K."/>
            <person name="Lee J.-S."/>
        </authorList>
    </citation>
    <scope>NUCLEOTIDE SEQUENCE [LARGE SCALE GENOMIC DNA]</scope>
    <source>
        <strain evidence="13 14">SA3-5</strain>
    </source>
</reference>
<comment type="caution">
    <text evidence="13">The sequence shown here is derived from an EMBL/GenBank/DDBJ whole genome shotgun (WGS) entry which is preliminary data.</text>
</comment>
<evidence type="ECO:0000256" key="8">
    <source>
        <dbReference type="ARBA" id="ARBA00023136"/>
    </source>
</evidence>
<keyword evidence="4" id="KW-0488">Methylation</keyword>
<evidence type="ECO:0000256" key="9">
    <source>
        <dbReference type="ARBA" id="ARBA00025772"/>
    </source>
</evidence>
<evidence type="ECO:0000256" key="4">
    <source>
        <dbReference type="ARBA" id="ARBA00022481"/>
    </source>
</evidence>
<evidence type="ECO:0000256" key="10">
    <source>
        <dbReference type="ARBA" id="ARBA00030775"/>
    </source>
</evidence>
<evidence type="ECO:0000313" key="13">
    <source>
        <dbReference type="EMBL" id="MDA7085122.1"/>
    </source>
</evidence>
<evidence type="ECO:0000256" key="7">
    <source>
        <dbReference type="ARBA" id="ARBA00022989"/>
    </source>
</evidence>
<keyword evidence="7 11" id="KW-1133">Transmembrane helix</keyword>
<evidence type="ECO:0000256" key="1">
    <source>
        <dbReference type="ARBA" id="ARBA00004377"/>
    </source>
</evidence>
<dbReference type="Gene3D" id="3.55.40.10">
    <property type="entry name" value="minor pseudopilin epsh domain"/>
    <property type="match status" value="1"/>
</dbReference>
<dbReference type="InterPro" id="IPR045584">
    <property type="entry name" value="Pilin-like"/>
</dbReference>
<feature type="domain" description="General secretion pathway GspH" evidence="12">
    <location>
        <begin position="63"/>
        <end position="173"/>
    </location>
</feature>
<keyword evidence="8 11" id="KW-0472">Membrane</keyword>
<dbReference type="Proteomes" id="UP001212042">
    <property type="component" value="Unassembled WGS sequence"/>
</dbReference>
<evidence type="ECO:0000256" key="3">
    <source>
        <dbReference type="ARBA" id="ARBA00022475"/>
    </source>
</evidence>
<comment type="similarity">
    <text evidence="9">Belongs to the GSP H family.</text>
</comment>
<name>A0ABT4X9Q9_9PSED</name>
<keyword evidence="3" id="KW-1003">Cell membrane</keyword>
<evidence type="ECO:0000313" key="14">
    <source>
        <dbReference type="Proteomes" id="UP001212042"/>
    </source>
</evidence>
<evidence type="ECO:0000256" key="5">
    <source>
        <dbReference type="ARBA" id="ARBA00022519"/>
    </source>
</evidence>
<dbReference type="NCBIfam" id="TIGR02532">
    <property type="entry name" value="IV_pilin_GFxxxE"/>
    <property type="match status" value="1"/>
</dbReference>
<evidence type="ECO:0000256" key="6">
    <source>
        <dbReference type="ARBA" id="ARBA00022692"/>
    </source>
</evidence>
<keyword evidence="5" id="KW-0997">Cell inner membrane</keyword>
<dbReference type="Pfam" id="PF07963">
    <property type="entry name" value="N_methyl"/>
    <property type="match status" value="1"/>
</dbReference>
<evidence type="ECO:0000256" key="2">
    <source>
        <dbReference type="ARBA" id="ARBA00021549"/>
    </source>
</evidence>
<dbReference type="SUPFAM" id="SSF54523">
    <property type="entry name" value="Pili subunits"/>
    <property type="match status" value="1"/>
</dbReference>
<keyword evidence="6 11" id="KW-0812">Transmembrane</keyword>
<protein>
    <recommendedName>
        <fullName evidence="2">Type II secretion system protein H</fullName>
    </recommendedName>
    <alternativeName>
        <fullName evidence="10">General secretion pathway protein H</fullName>
    </alternativeName>
</protein>
<evidence type="ECO:0000256" key="11">
    <source>
        <dbReference type="SAM" id="Phobius"/>
    </source>
</evidence>